<dbReference type="InterPro" id="IPR001214">
    <property type="entry name" value="SET_dom"/>
</dbReference>
<dbReference type="InterPro" id="IPR046341">
    <property type="entry name" value="SET_dom_sf"/>
</dbReference>
<keyword evidence="3" id="KW-1185">Reference proteome</keyword>
<reference evidence="2" key="1">
    <citation type="journal article" date="2020" name="Stud. Mycol.">
        <title>101 Dothideomycetes genomes: a test case for predicting lifestyles and emergence of pathogens.</title>
        <authorList>
            <person name="Haridas S."/>
            <person name="Albert R."/>
            <person name="Binder M."/>
            <person name="Bloem J."/>
            <person name="Labutti K."/>
            <person name="Salamov A."/>
            <person name="Andreopoulos B."/>
            <person name="Baker S."/>
            <person name="Barry K."/>
            <person name="Bills G."/>
            <person name="Bluhm B."/>
            <person name="Cannon C."/>
            <person name="Castanera R."/>
            <person name="Culley D."/>
            <person name="Daum C."/>
            <person name="Ezra D."/>
            <person name="Gonzalez J."/>
            <person name="Henrissat B."/>
            <person name="Kuo A."/>
            <person name="Liang C."/>
            <person name="Lipzen A."/>
            <person name="Lutzoni F."/>
            <person name="Magnuson J."/>
            <person name="Mondo S."/>
            <person name="Nolan M."/>
            <person name="Ohm R."/>
            <person name="Pangilinan J."/>
            <person name="Park H.-J."/>
            <person name="Ramirez L."/>
            <person name="Alfaro M."/>
            <person name="Sun H."/>
            <person name="Tritt A."/>
            <person name="Yoshinaga Y."/>
            <person name="Zwiers L.-H."/>
            <person name="Turgeon B."/>
            <person name="Goodwin S."/>
            <person name="Spatafora J."/>
            <person name="Crous P."/>
            <person name="Grigoriev I."/>
        </authorList>
    </citation>
    <scope>NUCLEOTIDE SEQUENCE</scope>
    <source>
        <strain evidence="2">CBS 119925</strain>
    </source>
</reference>
<evidence type="ECO:0000259" key="1">
    <source>
        <dbReference type="PROSITE" id="PS50280"/>
    </source>
</evidence>
<dbReference type="Proteomes" id="UP000799440">
    <property type="component" value="Unassembled WGS sequence"/>
</dbReference>
<accession>A0A6A6VAH2</accession>
<dbReference type="OrthoDB" id="5792673at2759"/>
<evidence type="ECO:0000313" key="3">
    <source>
        <dbReference type="Proteomes" id="UP000799440"/>
    </source>
</evidence>
<name>A0A6A6VAH2_9PLEO</name>
<gene>
    <name evidence="2" type="ORF">M011DRAFT_477722</name>
</gene>
<evidence type="ECO:0000313" key="2">
    <source>
        <dbReference type="EMBL" id="KAF2746896.1"/>
    </source>
</evidence>
<dbReference type="AlphaFoldDB" id="A0A6A6VAH2"/>
<dbReference type="EMBL" id="MU006575">
    <property type="protein sequence ID" value="KAF2746896.1"/>
    <property type="molecule type" value="Genomic_DNA"/>
</dbReference>
<sequence>MPEDKRTPAAFSPVTPKNWPKDRLYLRAPYYSKSLSNEASTAIIVKREDVPSKEIVRKPAAPYKQVSITEISSPSHPANGQHALLAAQHIPADSFILPYLGFVHHGLNENSDHEISLDRDVDVAVDASKIGNEARFINDYRGIAERPNAEFRDIFFDLQDGTVGKAIGVFVLSAGKSGKRAKGIGKGQEILVSYGKGFWAARKQSTDAQTGP</sequence>
<dbReference type="SUPFAM" id="SSF82199">
    <property type="entry name" value="SET domain"/>
    <property type="match status" value="1"/>
</dbReference>
<proteinExistence type="predicted"/>
<dbReference type="Gene3D" id="2.170.270.10">
    <property type="entry name" value="SET domain"/>
    <property type="match status" value="1"/>
</dbReference>
<feature type="domain" description="SET" evidence="1">
    <location>
        <begin position="64"/>
        <end position="195"/>
    </location>
</feature>
<protein>
    <submittedName>
        <fullName evidence="2">SET domain-containing protein</fullName>
    </submittedName>
</protein>
<dbReference type="PROSITE" id="PS50280">
    <property type="entry name" value="SET"/>
    <property type="match status" value="1"/>
</dbReference>
<organism evidence="2 3">
    <name type="scientific">Sporormia fimetaria CBS 119925</name>
    <dbReference type="NCBI Taxonomy" id="1340428"/>
    <lineage>
        <taxon>Eukaryota</taxon>
        <taxon>Fungi</taxon>
        <taxon>Dikarya</taxon>
        <taxon>Ascomycota</taxon>
        <taxon>Pezizomycotina</taxon>
        <taxon>Dothideomycetes</taxon>
        <taxon>Pleosporomycetidae</taxon>
        <taxon>Pleosporales</taxon>
        <taxon>Sporormiaceae</taxon>
        <taxon>Sporormia</taxon>
    </lineage>
</organism>